<organism evidence="2 4">
    <name type="scientific">Mycolicibacterium porcinum</name>
    <dbReference type="NCBI Taxonomy" id="39693"/>
    <lineage>
        <taxon>Bacteria</taxon>
        <taxon>Bacillati</taxon>
        <taxon>Actinomycetota</taxon>
        <taxon>Actinomycetes</taxon>
        <taxon>Mycobacteriales</taxon>
        <taxon>Mycobacteriaceae</taxon>
        <taxon>Mycolicibacterium</taxon>
    </lineage>
</organism>
<feature type="chain" id="PRO_5042978572" evidence="1">
    <location>
        <begin position="29"/>
        <end position="107"/>
    </location>
</feature>
<evidence type="ECO:0000313" key="2">
    <source>
        <dbReference type="EMBL" id="MCV7392713.1"/>
    </source>
</evidence>
<dbReference type="InterPro" id="IPR032407">
    <property type="entry name" value="MHB"/>
</dbReference>
<evidence type="ECO:0000313" key="4">
    <source>
        <dbReference type="Proteomes" id="UP001141659"/>
    </source>
</evidence>
<keyword evidence="5" id="KW-1185">Reference proteome</keyword>
<evidence type="ECO:0000256" key="1">
    <source>
        <dbReference type="SAM" id="SignalP"/>
    </source>
</evidence>
<name>A0AAP7L695_9MYCO</name>
<dbReference type="EMBL" id="JACKVC010000032">
    <property type="protein sequence ID" value="MCV7392713.1"/>
    <property type="molecule type" value="Genomic_DNA"/>
</dbReference>
<protein>
    <submittedName>
        <fullName evidence="2">Hemophore-related protein</fullName>
    </submittedName>
</protein>
<dbReference type="EMBL" id="JBDLOU010000051">
    <property type="protein sequence ID" value="MEX3740781.1"/>
    <property type="molecule type" value="Genomic_DNA"/>
</dbReference>
<keyword evidence="1" id="KW-0732">Signal</keyword>
<evidence type="ECO:0000313" key="3">
    <source>
        <dbReference type="EMBL" id="MEX3740781.1"/>
    </source>
</evidence>
<evidence type="ECO:0000313" key="5">
    <source>
        <dbReference type="Proteomes" id="UP001558474"/>
    </source>
</evidence>
<reference evidence="3 5" key="3">
    <citation type="submission" date="2024-04" db="EMBL/GenBank/DDBJ databases">
        <title>Genomic Markers of Mycobacteria.</title>
        <authorList>
            <person name="Soliman M.S."/>
            <person name="Elkholy A."/>
            <person name="Soliman N.S."/>
            <person name="Abbas A."/>
            <person name="Khayrat S."/>
            <person name="Shawky S."/>
        </authorList>
    </citation>
    <scope>NUCLEOTIDE SEQUENCE [LARGE SCALE GENOMIC DNA]</scope>
    <source>
        <strain evidence="3 5">Egy-CU-AM5</strain>
    </source>
</reference>
<dbReference type="NCBIfam" id="TIGR04529">
    <property type="entry name" value="MTB_hemophore"/>
    <property type="match status" value="1"/>
</dbReference>
<feature type="signal peptide" evidence="1">
    <location>
        <begin position="1"/>
        <end position="28"/>
    </location>
</feature>
<comment type="caution">
    <text evidence="2">The sequence shown here is derived from an EMBL/GenBank/DDBJ whole genome shotgun (WGS) entry which is preliminary data.</text>
</comment>
<sequence length="107" mass="10958">MKQSSVKLAVAVGGLAVLLAAGAGVASADPRLDSAVNTTCSYPQVMGALNAQSPMAGASPAVQDVLRQFLGAGHDQRQRMAEGIAAQPANQPYLGLLQTVFDTCNNF</sequence>
<gene>
    <name evidence="3" type="ORF">ABFW12_21385</name>
    <name evidence="2" type="ORF">H5P34_32150</name>
</gene>
<dbReference type="RefSeq" id="WP_036442263.1">
    <property type="nucleotide sequence ID" value="NZ_JACKVC010000032.1"/>
</dbReference>
<reference evidence="2" key="1">
    <citation type="submission" date="2020-07" db="EMBL/GenBank/DDBJ databases">
        <authorList>
            <person name="Pettersson B.M.F."/>
            <person name="Behra P.R.K."/>
            <person name="Ramesh M."/>
            <person name="Das S."/>
            <person name="Dasgupta S."/>
            <person name="Kirsebom L.A."/>
        </authorList>
    </citation>
    <scope>NUCLEOTIDE SEQUENCE</scope>
    <source>
        <strain evidence="2">DSM 44242</strain>
    </source>
</reference>
<dbReference type="GO" id="GO:0020037">
    <property type="term" value="F:heme binding"/>
    <property type="evidence" value="ECO:0007669"/>
    <property type="project" value="InterPro"/>
</dbReference>
<proteinExistence type="predicted"/>
<dbReference type="Proteomes" id="UP001141659">
    <property type="component" value="Unassembled WGS sequence"/>
</dbReference>
<dbReference type="AlphaFoldDB" id="A0AAP7L695"/>
<reference evidence="2" key="2">
    <citation type="journal article" date="2022" name="BMC Genomics">
        <title>Comparative genome analysis of mycobacteria focusing on tRNA and non-coding RNA.</title>
        <authorList>
            <person name="Behra P.R.K."/>
            <person name="Pettersson B.M.F."/>
            <person name="Ramesh M."/>
            <person name="Das S."/>
            <person name="Dasgupta S."/>
            <person name="Kirsebom L.A."/>
        </authorList>
    </citation>
    <scope>NUCLEOTIDE SEQUENCE</scope>
    <source>
        <strain evidence="2">DSM 44242</strain>
    </source>
</reference>
<accession>A0AAP7L695</accession>
<dbReference type="Proteomes" id="UP001558474">
    <property type="component" value="Unassembled WGS sequence"/>
</dbReference>